<organism evidence="1 2">
    <name type="scientific">Microbulbifer okhotskensis</name>
    <dbReference type="NCBI Taxonomy" id="2926617"/>
    <lineage>
        <taxon>Bacteria</taxon>
        <taxon>Pseudomonadati</taxon>
        <taxon>Pseudomonadota</taxon>
        <taxon>Gammaproteobacteria</taxon>
        <taxon>Cellvibrionales</taxon>
        <taxon>Microbulbiferaceae</taxon>
        <taxon>Microbulbifer</taxon>
    </lineage>
</organism>
<keyword evidence="2" id="KW-1185">Reference proteome</keyword>
<dbReference type="AlphaFoldDB" id="A0A9X2EQ60"/>
<name>A0A9X2EQ60_9GAMM</name>
<dbReference type="Proteomes" id="UP001139028">
    <property type="component" value="Unassembled WGS sequence"/>
</dbReference>
<reference evidence="1" key="1">
    <citation type="journal article" date="2022" name="Arch. Microbiol.">
        <title>Microbulbifer okhotskensis sp. nov., isolated from a deep bottom sediment of the Okhotsk Sea.</title>
        <authorList>
            <person name="Romanenko L."/>
            <person name="Kurilenko V."/>
            <person name="Otstavnykh N."/>
            <person name="Velansky P."/>
            <person name="Isaeva M."/>
            <person name="Mikhailov V."/>
        </authorList>
    </citation>
    <scope>NUCLEOTIDE SEQUENCE</scope>
    <source>
        <strain evidence="1">OS29</strain>
    </source>
</reference>
<evidence type="ECO:0000313" key="2">
    <source>
        <dbReference type="Proteomes" id="UP001139028"/>
    </source>
</evidence>
<accession>A0A9X2EQ60</accession>
<dbReference type="Gene3D" id="2.120.10.30">
    <property type="entry name" value="TolB, C-terminal domain"/>
    <property type="match status" value="1"/>
</dbReference>
<dbReference type="EMBL" id="JALBWM010000078">
    <property type="protein sequence ID" value="MCO1335740.1"/>
    <property type="molecule type" value="Genomic_DNA"/>
</dbReference>
<evidence type="ECO:0008006" key="3">
    <source>
        <dbReference type="Google" id="ProtNLM"/>
    </source>
</evidence>
<dbReference type="PROSITE" id="PS51257">
    <property type="entry name" value="PROKAR_LIPOPROTEIN"/>
    <property type="match status" value="1"/>
</dbReference>
<dbReference type="RefSeq" id="WP_252470727.1">
    <property type="nucleotide sequence ID" value="NZ_JALBWM010000078.1"/>
</dbReference>
<proteinExistence type="predicted"/>
<dbReference type="SUPFAM" id="SSF63825">
    <property type="entry name" value="YWTD domain"/>
    <property type="match status" value="1"/>
</dbReference>
<evidence type="ECO:0000313" key="1">
    <source>
        <dbReference type="EMBL" id="MCO1335740.1"/>
    </source>
</evidence>
<dbReference type="InterPro" id="IPR011042">
    <property type="entry name" value="6-blade_b-propeller_TolB-like"/>
</dbReference>
<gene>
    <name evidence="1" type="ORF">MO867_15495</name>
</gene>
<comment type="caution">
    <text evidence="1">The sequence shown here is derived from an EMBL/GenBank/DDBJ whole genome shotgun (WGS) entry which is preliminary data.</text>
</comment>
<protein>
    <recommendedName>
        <fullName evidence="3">SbsA Ig-like domain-containing protein</fullName>
    </recommendedName>
</protein>
<sequence length="608" mass="64795">MKAQFLKATLYMAIATSIYGCGGGSSGGESPEEPTDVTPPTISLTPTSGSTIGLDDAVLLEFSEPMQLDDVSLSGSMSQLGELTQVDEDSFRFEADESWTEGLELSLVVNAKDEFGNEMTEVSVSYQINEQAATVVSLLPEGIRLEKNEAITVHFSESMNIESLQLSGILLEDEFEASWSETTVENDTLNITPKVQWVSGQERTVSIDIEALSGLTISQAVHSFTIPLYFENFDAAQIVIGQEDFSSTDTGLSANSIAEHPFGSVAASDEGSLFLPDYGNNRVVVFNSIPASNGAPADRVIGKDSLDSPDLSDPEKALSGPLSVSFDHGKLAINQSIGTLGQSVFIYDDIPANGSAIPSVTLSMDSCQNVGAIYSAVTIANGNIFAASHSMARVVVWDDVPTTADMPPSLLIGQSTFENCLANDINQDGSLSQAAANTLAGPTDIWSDGEKLAIIDTGNNRILLWNELPTGNFDTADIVLGQESFSDSYPNADSATDLDWPVNSQTLNAPDAGIWSNGIQLFITDAGNNRVLIWNQWPETNFAPADFVLGQSDFVSATINDANQNDIEDDGELPSASTLNVPGGITGYKDNLIVTDSGNNRILIFKSR</sequence>